<feature type="transmembrane region" description="Helical" evidence="6">
    <location>
        <begin position="311"/>
        <end position="335"/>
    </location>
</feature>
<evidence type="ECO:0000256" key="4">
    <source>
        <dbReference type="ARBA" id="ARBA00022989"/>
    </source>
</evidence>
<feature type="transmembrane region" description="Helical" evidence="6">
    <location>
        <begin position="164"/>
        <end position="181"/>
    </location>
</feature>
<evidence type="ECO:0000256" key="5">
    <source>
        <dbReference type="ARBA" id="ARBA00023136"/>
    </source>
</evidence>
<comment type="caution">
    <text evidence="7">The sequence shown here is derived from an EMBL/GenBank/DDBJ whole genome shotgun (WGS) entry which is preliminary data.</text>
</comment>
<keyword evidence="3 6" id="KW-0812">Transmembrane</keyword>
<evidence type="ECO:0000256" key="1">
    <source>
        <dbReference type="ARBA" id="ARBA00004651"/>
    </source>
</evidence>
<dbReference type="EMBL" id="BLLI01000007">
    <property type="protein sequence ID" value="GFH41881.1"/>
    <property type="molecule type" value="Genomic_DNA"/>
</dbReference>
<evidence type="ECO:0000256" key="6">
    <source>
        <dbReference type="SAM" id="Phobius"/>
    </source>
</evidence>
<dbReference type="InterPro" id="IPR050833">
    <property type="entry name" value="Poly_Biosynth_Transport"/>
</dbReference>
<dbReference type="RefSeq" id="WP_172207627.1">
    <property type="nucleotide sequence ID" value="NZ_BLLI01000007.1"/>
</dbReference>
<feature type="transmembrane region" description="Helical" evidence="6">
    <location>
        <begin position="347"/>
        <end position="365"/>
    </location>
</feature>
<feature type="transmembrane region" description="Helical" evidence="6">
    <location>
        <begin position="106"/>
        <end position="125"/>
    </location>
</feature>
<reference evidence="7 8" key="1">
    <citation type="submission" date="2020-02" db="EMBL/GenBank/DDBJ databases">
        <title>Draft genome sequence of Lactococcus sp. Hs30E4-3.</title>
        <authorList>
            <person name="Noda S."/>
            <person name="Yuki M."/>
            <person name="Ohkuma M."/>
        </authorList>
    </citation>
    <scope>NUCLEOTIDE SEQUENCE [LARGE SCALE GENOMIC DNA]</scope>
    <source>
        <strain evidence="7 8">Hs30E4-3</strain>
    </source>
</reference>
<dbReference type="PANTHER" id="PTHR30250">
    <property type="entry name" value="PST FAMILY PREDICTED COLANIC ACID TRANSPORTER"/>
    <property type="match status" value="1"/>
</dbReference>
<evidence type="ECO:0000313" key="8">
    <source>
        <dbReference type="Proteomes" id="UP000480303"/>
    </source>
</evidence>
<sequence length="417" mass="47197">MLKYKNILLDMFSNLVANGISVAVIQVLIFPFIASKVDSSVFGMIVAVYGINTTLTLVAGNSIGMMRVKHQSINGENFNLIAFTASISIVIVAMPLFFMYGEKLKLIDILVYLLTTGLQSMRLYLNNIFRVKFDLKKYNIVTMLNSFGQLFGFLLFLFSKKWSYIFLFGEIFSLCYIFLNYNKKGENYSINEKFKEVFSEVFNFSLSTLFIQFVANMDKFIIIPILGAKILGQYFGLSTVGKIILFVTVPVSNVLFSYIAKSSKEFNKKSAAIMNGAAIIGSLILTFPFSIVSKFICSFLYPEYVSSSNSFVLINIITFGTLLSVTWNLVNLYYIKHLSMKYQRNSQFLFCSLSILLAIIFSNKYGVIGYALSQVIVGFCKFFIQILILFFLKKHLKNINGGISINESSSIRTNKNE</sequence>
<name>A0A6A0BBN6_9LACT</name>
<organism evidence="7 8">
    <name type="scientific">Pseudolactococcus hodotermopsidis</name>
    <dbReference type="NCBI Taxonomy" id="2709157"/>
    <lineage>
        <taxon>Bacteria</taxon>
        <taxon>Bacillati</taxon>
        <taxon>Bacillota</taxon>
        <taxon>Bacilli</taxon>
        <taxon>Lactobacillales</taxon>
        <taxon>Streptococcaceae</taxon>
        <taxon>Pseudolactococcus</taxon>
    </lineage>
</organism>
<evidence type="ECO:0000256" key="3">
    <source>
        <dbReference type="ARBA" id="ARBA00022692"/>
    </source>
</evidence>
<dbReference type="AlphaFoldDB" id="A0A6A0BBN6"/>
<feature type="transmembrane region" description="Helical" evidence="6">
    <location>
        <begin position="201"/>
        <end position="223"/>
    </location>
</feature>
<keyword evidence="5 6" id="KW-0472">Membrane</keyword>
<accession>A0A6A0BBN6</accession>
<feature type="transmembrane region" description="Helical" evidence="6">
    <location>
        <begin position="272"/>
        <end position="291"/>
    </location>
</feature>
<feature type="transmembrane region" description="Helical" evidence="6">
    <location>
        <begin position="371"/>
        <end position="392"/>
    </location>
</feature>
<protein>
    <submittedName>
        <fullName evidence="7">Uncharacterized protein</fullName>
    </submittedName>
</protein>
<feature type="transmembrane region" description="Helical" evidence="6">
    <location>
        <begin position="40"/>
        <end position="59"/>
    </location>
</feature>
<proteinExistence type="predicted"/>
<evidence type="ECO:0000256" key="2">
    <source>
        <dbReference type="ARBA" id="ARBA00022475"/>
    </source>
</evidence>
<feature type="transmembrane region" description="Helical" evidence="6">
    <location>
        <begin position="243"/>
        <end position="260"/>
    </location>
</feature>
<dbReference type="Proteomes" id="UP000480303">
    <property type="component" value="Unassembled WGS sequence"/>
</dbReference>
<comment type="subcellular location">
    <subcellularLocation>
        <location evidence="1">Cell membrane</location>
        <topology evidence="1">Multi-pass membrane protein</topology>
    </subcellularLocation>
</comment>
<dbReference type="GO" id="GO:0005886">
    <property type="term" value="C:plasma membrane"/>
    <property type="evidence" value="ECO:0007669"/>
    <property type="project" value="UniProtKB-SubCell"/>
</dbReference>
<evidence type="ECO:0000313" key="7">
    <source>
        <dbReference type="EMBL" id="GFH41881.1"/>
    </source>
</evidence>
<feature type="transmembrane region" description="Helical" evidence="6">
    <location>
        <begin position="12"/>
        <end position="34"/>
    </location>
</feature>
<keyword evidence="4 6" id="KW-1133">Transmembrane helix</keyword>
<keyword evidence="2" id="KW-1003">Cell membrane</keyword>
<keyword evidence="8" id="KW-1185">Reference proteome</keyword>
<dbReference type="PANTHER" id="PTHR30250:SF11">
    <property type="entry name" value="O-ANTIGEN TRANSPORTER-RELATED"/>
    <property type="match status" value="1"/>
</dbReference>
<feature type="transmembrane region" description="Helical" evidence="6">
    <location>
        <begin position="80"/>
        <end position="100"/>
    </location>
</feature>
<feature type="transmembrane region" description="Helical" evidence="6">
    <location>
        <begin position="137"/>
        <end position="158"/>
    </location>
</feature>
<gene>
    <name evidence="7" type="ORF">Hs30E_04320</name>
</gene>